<protein>
    <recommendedName>
        <fullName evidence="3">Lactoylglutathione lyase</fullName>
    </recommendedName>
</protein>
<evidence type="ECO:0000313" key="2">
    <source>
        <dbReference type="Proteomes" id="UP000558475"/>
    </source>
</evidence>
<reference evidence="1 2" key="1">
    <citation type="submission" date="2020-04" db="EMBL/GenBank/DDBJ databases">
        <title>Whole genome sequencing of clinical and environmental type strains of Ochrobactrum.</title>
        <authorList>
            <person name="Dharne M."/>
        </authorList>
    </citation>
    <scope>NUCLEOTIDE SEQUENCE [LARGE SCALE GENOMIC DNA]</scope>
    <source>
        <strain evidence="1 2">DSM 13340</strain>
    </source>
</reference>
<dbReference type="InterPro" id="IPR029068">
    <property type="entry name" value="Glyas_Bleomycin-R_OHBP_Dase"/>
</dbReference>
<evidence type="ECO:0008006" key="3">
    <source>
        <dbReference type="Google" id="ProtNLM"/>
    </source>
</evidence>
<dbReference type="Proteomes" id="UP000558475">
    <property type="component" value="Unassembled WGS sequence"/>
</dbReference>
<proteinExistence type="predicted"/>
<gene>
    <name evidence="1" type="ORF">HGG76_19915</name>
</gene>
<organism evidence="1 2">
    <name type="scientific">Brucella tritici</name>
    <dbReference type="NCBI Taxonomy" id="94626"/>
    <lineage>
        <taxon>Bacteria</taxon>
        <taxon>Pseudomonadati</taxon>
        <taxon>Pseudomonadota</taxon>
        <taxon>Alphaproteobacteria</taxon>
        <taxon>Hyphomicrobiales</taxon>
        <taxon>Brucellaceae</taxon>
        <taxon>Brucella/Ochrobactrum group</taxon>
        <taxon>Brucella</taxon>
    </lineage>
</organism>
<name>A0A7X6FRX0_9HYPH</name>
<dbReference type="EMBL" id="JAAXZB010000002">
    <property type="protein sequence ID" value="NKW10628.1"/>
    <property type="molecule type" value="Genomic_DNA"/>
</dbReference>
<accession>A0A7X6FRX0</accession>
<comment type="caution">
    <text evidence="1">The sequence shown here is derived from an EMBL/GenBank/DDBJ whole genome shotgun (WGS) entry which is preliminary data.</text>
</comment>
<sequence>MSVTFNHTGITVKDLDHSEAMFRDLLALKQFRELRVTRKLSLKSLVLKAPR</sequence>
<dbReference type="SUPFAM" id="SSF54593">
    <property type="entry name" value="Glyoxalase/Bleomycin resistance protein/Dihydroxybiphenyl dioxygenase"/>
    <property type="match status" value="1"/>
</dbReference>
<dbReference type="AlphaFoldDB" id="A0A7X6FRX0"/>
<evidence type="ECO:0000313" key="1">
    <source>
        <dbReference type="EMBL" id="NKW10628.1"/>
    </source>
</evidence>